<comment type="caution">
    <text evidence="10">The sequence shown here is derived from an EMBL/GenBank/DDBJ whole genome shotgun (WGS) entry which is preliminary data.</text>
</comment>
<keyword evidence="6 7" id="KW-0131">Cell cycle</keyword>
<evidence type="ECO:0000313" key="12">
    <source>
        <dbReference type="Proteomes" id="UP001178888"/>
    </source>
</evidence>
<proteinExistence type="inferred from homology"/>
<keyword evidence="2 7" id="KW-0132">Cell division</keyword>
<reference evidence="9" key="2">
    <citation type="submission" date="2023-08" db="EMBL/GenBank/DDBJ databases">
        <title>Nitrogen cycling bacteria in agricultural field soils.</title>
        <authorList>
            <person name="Jang J."/>
        </authorList>
    </citation>
    <scope>NUCLEOTIDE SEQUENCE</scope>
    <source>
        <strain evidence="9">PS3-36</strain>
    </source>
</reference>
<reference evidence="10 11" key="1">
    <citation type="submission" date="2019-03" db="EMBL/GenBank/DDBJ databases">
        <title>Bacillus niacini sp. nov. a Nicotinate-Metabolizing Mesophile Isolated from Soil.</title>
        <authorList>
            <person name="Zhang G."/>
        </authorList>
    </citation>
    <scope>NUCLEOTIDE SEQUENCE [LARGE SCALE GENOMIC DNA]</scope>
    <source>
        <strain evidence="10 11">WN066</strain>
    </source>
</reference>
<dbReference type="AlphaFoldDB" id="A0A4R5VZ76"/>
<evidence type="ECO:0000313" key="9">
    <source>
        <dbReference type="EMBL" id="MDQ6596863.1"/>
    </source>
</evidence>
<evidence type="ECO:0000256" key="4">
    <source>
        <dbReference type="ARBA" id="ARBA00022989"/>
    </source>
</evidence>
<keyword evidence="1 7" id="KW-1003">Cell membrane</keyword>
<dbReference type="Proteomes" id="UP000295132">
    <property type="component" value="Unassembled WGS sequence"/>
</dbReference>
<evidence type="ECO:0000256" key="1">
    <source>
        <dbReference type="ARBA" id="ARBA00022475"/>
    </source>
</evidence>
<evidence type="ECO:0000256" key="5">
    <source>
        <dbReference type="ARBA" id="ARBA00023136"/>
    </source>
</evidence>
<protein>
    <recommendedName>
        <fullName evidence="7 8">Cell division protein FtsL</fullName>
    </recommendedName>
</protein>
<comment type="function">
    <text evidence="7">Essential cell division protein.</text>
</comment>
<sequence>MSNLARKYQEQQQVTETVQEKLIQKVKAKKSWLTPGEKVLGIAFAGMVCFGAVHMISNQSQIWQVNKSIQETETSIEKQKKVNNDLKVQVSELSTYERIYEKAKEMGLVLNENNVKVVQK</sequence>
<comment type="subcellular location">
    <subcellularLocation>
        <location evidence="7">Cell membrane</location>
        <topology evidence="7">Single-pass type II membrane protein</topology>
    </subcellularLocation>
    <text evidence="7">Localizes to the division septum where it forms a ring structure.</text>
</comment>
<organism evidence="10 11">
    <name type="scientific">Bacillus salipaludis</name>
    <dbReference type="NCBI Taxonomy" id="2547811"/>
    <lineage>
        <taxon>Bacteria</taxon>
        <taxon>Bacillati</taxon>
        <taxon>Bacillota</taxon>
        <taxon>Bacilli</taxon>
        <taxon>Bacillales</taxon>
        <taxon>Bacillaceae</taxon>
        <taxon>Bacillus</taxon>
    </lineage>
</organism>
<dbReference type="HAMAP" id="MF_00910">
    <property type="entry name" value="FtsL"/>
    <property type="match status" value="1"/>
</dbReference>
<keyword evidence="12" id="KW-1185">Reference proteome</keyword>
<dbReference type="GO" id="GO:0032153">
    <property type="term" value="C:cell division site"/>
    <property type="evidence" value="ECO:0007669"/>
    <property type="project" value="UniProtKB-UniRule"/>
</dbReference>
<evidence type="ECO:0000256" key="6">
    <source>
        <dbReference type="ARBA" id="ARBA00023306"/>
    </source>
</evidence>
<dbReference type="RefSeq" id="WP_133332525.1">
    <property type="nucleotide sequence ID" value="NZ_JAVGVR010000001.1"/>
</dbReference>
<evidence type="ECO:0000256" key="7">
    <source>
        <dbReference type="HAMAP-Rule" id="MF_00910"/>
    </source>
</evidence>
<evidence type="ECO:0000256" key="8">
    <source>
        <dbReference type="NCBIfam" id="TIGR02209"/>
    </source>
</evidence>
<comment type="similarity">
    <text evidence="7">Belongs to the FtsL family.</text>
</comment>
<accession>A0A4R5VZ76</accession>
<keyword evidence="5 7" id="KW-0472">Membrane</keyword>
<evidence type="ECO:0000313" key="11">
    <source>
        <dbReference type="Proteomes" id="UP000295132"/>
    </source>
</evidence>
<dbReference type="EMBL" id="SMYO01000001">
    <property type="protein sequence ID" value="TDK64926.1"/>
    <property type="molecule type" value="Genomic_DNA"/>
</dbReference>
<dbReference type="EMBL" id="JAVGVR010000001">
    <property type="protein sequence ID" value="MDQ6596863.1"/>
    <property type="molecule type" value="Genomic_DNA"/>
</dbReference>
<keyword evidence="4 7" id="KW-1133">Transmembrane helix</keyword>
<name>A0A4R5VZ76_9BACI</name>
<dbReference type="NCBIfam" id="TIGR02209">
    <property type="entry name" value="ftsL_broad"/>
    <property type="match status" value="1"/>
</dbReference>
<gene>
    <name evidence="7 10" type="primary">ftsL</name>
    <name evidence="10" type="ORF">E2K98_01370</name>
    <name evidence="9" type="ORF">RCG21_10950</name>
</gene>
<dbReference type="InterPro" id="IPR011922">
    <property type="entry name" value="Cell_div_FtsL"/>
</dbReference>
<evidence type="ECO:0000256" key="2">
    <source>
        <dbReference type="ARBA" id="ARBA00022618"/>
    </source>
</evidence>
<dbReference type="GO" id="GO:0043093">
    <property type="term" value="P:FtsZ-dependent cytokinesis"/>
    <property type="evidence" value="ECO:0007669"/>
    <property type="project" value="UniProtKB-UniRule"/>
</dbReference>
<evidence type="ECO:0000313" key="10">
    <source>
        <dbReference type="EMBL" id="TDK64926.1"/>
    </source>
</evidence>
<keyword evidence="3 7" id="KW-0812">Transmembrane</keyword>
<dbReference type="GO" id="GO:0005886">
    <property type="term" value="C:plasma membrane"/>
    <property type="evidence" value="ECO:0007669"/>
    <property type="project" value="UniProtKB-SubCell"/>
</dbReference>
<dbReference type="Pfam" id="PF04977">
    <property type="entry name" value="DivIC"/>
    <property type="match status" value="1"/>
</dbReference>
<evidence type="ECO:0000256" key="3">
    <source>
        <dbReference type="ARBA" id="ARBA00022692"/>
    </source>
</evidence>
<dbReference type="Proteomes" id="UP001178888">
    <property type="component" value="Unassembled WGS sequence"/>
</dbReference>
<dbReference type="InterPro" id="IPR007060">
    <property type="entry name" value="FtsL/DivIC"/>
</dbReference>